<keyword evidence="5 8" id="KW-0378">Hydrolase</keyword>
<comment type="catalytic activity">
    <reaction evidence="1 8">
        <text>Exonucleolytic cleavage in the 3'- to 5'-direction to yield nucleoside 5'-phosphates.</text>
        <dbReference type="EC" id="3.1.13.1"/>
    </reaction>
</comment>
<evidence type="ECO:0000256" key="5">
    <source>
        <dbReference type="ARBA" id="ARBA00022801"/>
    </source>
</evidence>
<evidence type="ECO:0000256" key="6">
    <source>
        <dbReference type="ARBA" id="ARBA00022839"/>
    </source>
</evidence>
<dbReference type="PROSITE" id="PS01175">
    <property type="entry name" value="RIBONUCLEASE_II"/>
    <property type="match status" value="1"/>
</dbReference>
<dbReference type="EC" id="3.1.13.1" evidence="8"/>
<dbReference type="SMART" id="SM00357">
    <property type="entry name" value="CSP"/>
    <property type="match status" value="1"/>
</dbReference>
<dbReference type="NCBIfam" id="TIGR02063">
    <property type="entry name" value="RNase_R"/>
    <property type="match status" value="1"/>
</dbReference>
<dbReference type="GO" id="GO:0003723">
    <property type="term" value="F:RNA binding"/>
    <property type="evidence" value="ECO:0007669"/>
    <property type="project" value="UniProtKB-UniRule"/>
</dbReference>
<evidence type="ECO:0000256" key="8">
    <source>
        <dbReference type="HAMAP-Rule" id="MF_01895"/>
    </source>
</evidence>
<dbReference type="eggNOG" id="COG0557">
    <property type="taxonomic scope" value="Bacteria"/>
</dbReference>
<keyword evidence="6 8" id="KW-0269">Exonuclease</keyword>
<dbReference type="Gene3D" id="2.40.50.140">
    <property type="entry name" value="Nucleic acid-binding proteins"/>
    <property type="match status" value="2"/>
</dbReference>
<protein>
    <recommendedName>
        <fullName evidence="8">Ribonuclease R</fullName>
        <shortName evidence="8">RNase R</shortName>
        <ecNumber evidence="8">3.1.13.1</ecNumber>
    </recommendedName>
</protein>
<dbReference type="GO" id="GO:0008859">
    <property type="term" value="F:exoribonuclease II activity"/>
    <property type="evidence" value="ECO:0007669"/>
    <property type="project" value="UniProtKB-UniRule"/>
</dbReference>
<name>K9E7F9_9LACT</name>
<dbReference type="HOGENOM" id="CLU_002333_4_1_9"/>
<dbReference type="InterPro" id="IPR050180">
    <property type="entry name" value="RNR_Ribonuclease"/>
</dbReference>
<dbReference type="Pfam" id="PF08206">
    <property type="entry name" value="OB_RNB"/>
    <property type="match status" value="1"/>
</dbReference>
<comment type="caution">
    <text evidence="11">The sequence shown here is derived from an EMBL/GenBank/DDBJ whole genome shotgun (WGS) entry which is preliminary data.</text>
</comment>
<dbReference type="OrthoDB" id="9764149at2"/>
<dbReference type="Pfam" id="PF00575">
    <property type="entry name" value="S1"/>
    <property type="match status" value="1"/>
</dbReference>
<keyword evidence="4 8" id="KW-0540">Nuclease</keyword>
<comment type="subcellular location">
    <subcellularLocation>
        <location evidence="2 8">Cytoplasm</location>
    </subcellularLocation>
</comment>
<evidence type="ECO:0000313" key="11">
    <source>
        <dbReference type="EMBL" id="EKU93129.1"/>
    </source>
</evidence>
<dbReference type="AlphaFoldDB" id="K9E7F9"/>
<dbReference type="PANTHER" id="PTHR23355:SF9">
    <property type="entry name" value="DIS3-LIKE EXONUCLEASE 2"/>
    <property type="match status" value="1"/>
</dbReference>
<dbReference type="PANTHER" id="PTHR23355">
    <property type="entry name" value="RIBONUCLEASE"/>
    <property type="match status" value="1"/>
</dbReference>
<organism evidence="11 12">
    <name type="scientific">Alloiococcus otitis ATCC 51267</name>
    <dbReference type="NCBI Taxonomy" id="883081"/>
    <lineage>
        <taxon>Bacteria</taxon>
        <taxon>Bacillati</taxon>
        <taxon>Bacillota</taxon>
        <taxon>Bacilli</taxon>
        <taxon>Lactobacillales</taxon>
        <taxon>Carnobacteriaceae</taxon>
        <taxon>Alloiococcus</taxon>
    </lineage>
</organism>
<evidence type="ECO:0000256" key="3">
    <source>
        <dbReference type="ARBA" id="ARBA00022490"/>
    </source>
</evidence>
<reference evidence="11 12" key="1">
    <citation type="submission" date="2012-09" db="EMBL/GenBank/DDBJ databases">
        <title>The Genome Sequence of Alloiococcus otitis ATCC 51267.</title>
        <authorList>
            <consortium name="The Broad Institute Genome Sequencing Platform"/>
            <person name="Earl A."/>
            <person name="Ward D."/>
            <person name="Feldgarden M."/>
            <person name="Gevers D."/>
            <person name="Huys G."/>
            <person name="Walker B."/>
            <person name="Young S.K."/>
            <person name="Zeng Q."/>
            <person name="Gargeya S."/>
            <person name="Fitzgerald M."/>
            <person name="Haas B."/>
            <person name="Abouelleil A."/>
            <person name="Alvarado L."/>
            <person name="Arachchi H.M."/>
            <person name="Berlin A.M."/>
            <person name="Chapman S.B."/>
            <person name="Goldberg J."/>
            <person name="Griggs A."/>
            <person name="Gujja S."/>
            <person name="Hansen M."/>
            <person name="Howarth C."/>
            <person name="Imamovic A."/>
            <person name="Larimer J."/>
            <person name="McCowen C."/>
            <person name="Montmayeur A."/>
            <person name="Murphy C."/>
            <person name="Neiman D."/>
            <person name="Pearson M."/>
            <person name="Priest M."/>
            <person name="Roberts A."/>
            <person name="Saif S."/>
            <person name="Shea T."/>
            <person name="Sisk P."/>
            <person name="Sykes S."/>
            <person name="Wortman J."/>
            <person name="Nusbaum C."/>
            <person name="Birren B."/>
        </authorList>
    </citation>
    <scope>NUCLEOTIDE SEQUENCE [LARGE SCALE GENOMIC DNA]</scope>
    <source>
        <strain evidence="11 12">ATCC 51267</strain>
    </source>
</reference>
<evidence type="ECO:0000256" key="2">
    <source>
        <dbReference type="ARBA" id="ARBA00004496"/>
    </source>
</evidence>
<feature type="domain" description="S1 motif" evidence="10">
    <location>
        <begin position="641"/>
        <end position="721"/>
    </location>
</feature>
<gene>
    <name evidence="8" type="primary">rnr</name>
    <name evidence="11" type="ORF">HMPREF9698_01471</name>
</gene>
<dbReference type="InterPro" id="IPR013223">
    <property type="entry name" value="RNase_B_OB_dom"/>
</dbReference>
<evidence type="ECO:0000313" key="12">
    <source>
        <dbReference type="Proteomes" id="UP000009875"/>
    </source>
</evidence>
<dbReference type="STRING" id="883081.HMPREF9698_01471"/>
<dbReference type="InterPro" id="IPR003029">
    <property type="entry name" value="S1_domain"/>
</dbReference>
<dbReference type="InterPro" id="IPR011805">
    <property type="entry name" value="RNase_R"/>
</dbReference>
<dbReference type="PATRIC" id="fig|883081.3.peg.1312"/>
<dbReference type="Pfam" id="PF00773">
    <property type="entry name" value="RNB"/>
    <property type="match status" value="1"/>
</dbReference>
<feature type="compositionally biased region" description="Basic residues" evidence="9">
    <location>
        <begin position="735"/>
        <end position="760"/>
    </location>
</feature>
<evidence type="ECO:0000256" key="4">
    <source>
        <dbReference type="ARBA" id="ARBA00022722"/>
    </source>
</evidence>
<dbReference type="HAMAP" id="MF_01895">
    <property type="entry name" value="RNase_R"/>
    <property type="match status" value="1"/>
</dbReference>
<accession>K9E7F9</accession>
<evidence type="ECO:0000256" key="9">
    <source>
        <dbReference type="SAM" id="MobiDB-lite"/>
    </source>
</evidence>
<evidence type="ECO:0000259" key="10">
    <source>
        <dbReference type="PROSITE" id="PS50126"/>
    </source>
</evidence>
<dbReference type="SMART" id="SM00316">
    <property type="entry name" value="S1"/>
    <property type="match status" value="1"/>
</dbReference>
<dbReference type="NCBIfam" id="TIGR00358">
    <property type="entry name" value="3_prime_RNase"/>
    <property type="match status" value="1"/>
</dbReference>
<feature type="region of interest" description="Disordered" evidence="9">
    <location>
        <begin position="721"/>
        <end position="810"/>
    </location>
</feature>
<dbReference type="RefSeq" id="WP_003778603.1">
    <property type="nucleotide sequence ID" value="NZ_JH992960.1"/>
</dbReference>
<evidence type="ECO:0000256" key="7">
    <source>
        <dbReference type="ARBA" id="ARBA00022884"/>
    </source>
</evidence>
<dbReference type="CDD" id="cd04471">
    <property type="entry name" value="S1_RNase_R"/>
    <property type="match status" value="1"/>
</dbReference>
<dbReference type="GO" id="GO:0005829">
    <property type="term" value="C:cytosol"/>
    <property type="evidence" value="ECO:0007669"/>
    <property type="project" value="TreeGrafter"/>
</dbReference>
<proteinExistence type="inferred from homology"/>
<dbReference type="InterPro" id="IPR022966">
    <property type="entry name" value="RNase_II/R_CS"/>
</dbReference>
<dbReference type="InterPro" id="IPR040476">
    <property type="entry name" value="CSD2"/>
</dbReference>
<dbReference type="Pfam" id="PF17876">
    <property type="entry name" value="CSD2"/>
    <property type="match status" value="1"/>
</dbReference>
<feature type="compositionally biased region" description="Basic residues" evidence="9">
    <location>
        <begin position="770"/>
        <end position="810"/>
    </location>
</feature>
<dbReference type="InterPro" id="IPR004476">
    <property type="entry name" value="RNase_II/RNase_R"/>
</dbReference>
<keyword evidence="7 8" id="KW-0694">RNA-binding</keyword>
<comment type="similarity">
    <text evidence="8">Belongs to the RNR ribonuclease family. RNase R subfamily.</text>
</comment>
<dbReference type="InterPro" id="IPR001900">
    <property type="entry name" value="RNase_II/R"/>
</dbReference>
<dbReference type="PROSITE" id="PS50126">
    <property type="entry name" value="S1"/>
    <property type="match status" value="1"/>
</dbReference>
<comment type="function">
    <text evidence="8">3'-5' exoribonuclease that releases 5'-nucleoside monophosphates and is involved in maturation of structured RNAs.</text>
</comment>
<feature type="compositionally biased region" description="Basic and acidic residues" evidence="9">
    <location>
        <begin position="721"/>
        <end position="734"/>
    </location>
</feature>
<dbReference type="SUPFAM" id="SSF50249">
    <property type="entry name" value="Nucleic acid-binding proteins"/>
    <property type="match status" value="4"/>
</dbReference>
<sequence>MADLTSELEKKIVDSIGARDDLEVNDIARALDMESAEEFKQLVKAIAKLERRQEIILTSKGTFIINQQKIDEEIQGRFKANDKGFGFVILEDSDQEDIFIPANDTNTAFDGDQVQVEITKAPDPRKDKAAEGKITKILERKTESVIGEFYPYSDEEVKDLDLYGYVKPSVKGYPDLTIQIQTKGLRPVQGEIVKVDITRYPQYTHEDTVGLVTETIGHKDEPGVDILSIVHKHGIPSEFPEEVLDQAQEVPDQISPEDLKGRKDLRQETIITIDGADAKDLDDAIQVKRLNNGHYHLGVHIADVAHYVQEGTAIDQEAYERGTSSYLTDRVIPMLPQRLSNGICSLHPGVDRLTLSCQMEIDQAGEVVQYDIGPSVIQSSQRMTYRDVNAILDQDDQDKKDEFASLVPMFENMADLHHILENKRKKRGAIDFESTEAQIEVDDQGRPTDIKLLERGTGEKLIESFMLAANETVSEHYTKQHLPILYRVHEQPDEAKIQRFLEFIATLGITVKASKESISPKDLQKVLAKVEGQPTQVVVNMLLLRSMQQARYDVDPLGHYGLGAEFYSHFTSPIRRYPDLILHRLIHYYDEVGRSKKDVKRWEEKLPEIAEASSFAERRAIDAERETDELKKVEYMADKIGQEFKGMIVSITGFGMFIQLPNTVEGLVHISLLDDDFYEFNDEHLVLVGQRTGNIYRIGQEVAVKLIRADTESIQIDFDLVRENEEPSHGQDKGSKHKKKPHNHKGKKGKHMKDKGKNKKNQHDSDKSNGKKNQHGHGSSKGKKKNKKKKHKNKKNNKTHKHPFKIREKK</sequence>
<dbReference type="SMART" id="SM00955">
    <property type="entry name" value="RNB"/>
    <property type="match status" value="1"/>
</dbReference>
<dbReference type="InterPro" id="IPR012340">
    <property type="entry name" value="NA-bd_OB-fold"/>
</dbReference>
<evidence type="ECO:0000256" key="1">
    <source>
        <dbReference type="ARBA" id="ARBA00001849"/>
    </source>
</evidence>
<keyword evidence="3 8" id="KW-0963">Cytoplasm</keyword>
<keyword evidence="12" id="KW-1185">Reference proteome</keyword>
<dbReference type="GO" id="GO:0006402">
    <property type="term" value="P:mRNA catabolic process"/>
    <property type="evidence" value="ECO:0007669"/>
    <property type="project" value="TreeGrafter"/>
</dbReference>
<dbReference type="InterPro" id="IPR011129">
    <property type="entry name" value="CSD"/>
</dbReference>
<dbReference type="Proteomes" id="UP000009875">
    <property type="component" value="Unassembled WGS sequence"/>
</dbReference>
<dbReference type="EMBL" id="AGXA01000024">
    <property type="protein sequence ID" value="EKU93129.1"/>
    <property type="molecule type" value="Genomic_DNA"/>
</dbReference>